<evidence type="ECO:0000313" key="4">
    <source>
        <dbReference type="Proteomes" id="UP000601041"/>
    </source>
</evidence>
<dbReference type="InterPro" id="IPR025711">
    <property type="entry name" value="PepSY"/>
</dbReference>
<protein>
    <submittedName>
        <fullName evidence="3">PepSY domain-containing protein</fullName>
    </submittedName>
</protein>
<keyword evidence="4" id="KW-1185">Reference proteome</keyword>
<keyword evidence="1" id="KW-0732">Signal</keyword>
<organism evidence="3 4">
    <name type="scientific">Pseudorhizobium halotolerans</name>
    <dbReference type="NCBI Taxonomy" id="1233081"/>
    <lineage>
        <taxon>Bacteria</taxon>
        <taxon>Pseudomonadati</taxon>
        <taxon>Pseudomonadota</taxon>
        <taxon>Alphaproteobacteria</taxon>
        <taxon>Hyphomicrobiales</taxon>
        <taxon>Rhizobiaceae</taxon>
        <taxon>Rhizobium/Agrobacterium group</taxon>
        <taxon>Pseudorhizobium</taxon>
    </lineage>
</organism>
<reference evidence="3 4" key="1">
    <citation type="submission" date="2020-11" db="EMBL/GenBank/DDBJ databases">
        <authorList>
            <person name="Lassalle F."/>
        </authorList>
    </citation>
    <scope>NUCLEOTIDE SEQUENCE [LARGE SCALE GENOMIC DNA]</scope>
    <source>
        <strain evidence="3 4">AB21</strain>
    </source>
</reference>
<proteinExistence type="predicted"/>
<evidence type="ECO:0000313" key="3">
    <source>
        <dbReference type="EMBL" id="CAD7052083.1"/>
    </source>
</evidence>
<name>A0ABN7JWQ5_9HYPH</name>
<gene>
    <name evidence="3" type="ORF">RHAB21_04396</name>
</gene>
<feature type="signal peptide" evidence="1">
    <location>
        <begin position="1"/>
        <end position="21"/>
    </location>
</feature>
<dbReference type="EMBL" id="CABFWE030000011">
    <property type="protein sequence ID" value="CAD7052083.1"/>
    <property type="molecule type" value="Genomic_DNA"/>
</dbReference>
<accession>A0ABN7JWQ5</accession>
<comment type="caution">
    <text evidence="3">The sequence shown here is derived from an EMBL/GenBank/DDBJ whole genome shotgun (WGS) entry which is preliminary data.</text>
</comment>
<feature type="domain" description="PepSY" evidence="2">
    <location>
        <begin position="6"/>
        <end position="84"/>
    </location>
</feature>
<dbReference type="Proteomes" id="UP000601041">
    <property type="component" value="Unassembled WGS sequence"/>
</dbReference>
<dbReference type="Pfam" id="PF13670">
    <property type="entry name" value="PepSY_2"/>
    <property type="match status" value="1"/>
</dbReference>
<evidence type="ECO:0000259" key="2">
    <source>
        <dbReference type="Pfam" id="PF13670"/>
    </source>
</evidence>
<sequence>MKKTLTILAFVAAFPAGIAVADDDCFVPMAEWQPREAVQRLALEKGWTVRRIKIDDGCYEIDGTDGQGRRIEVTVHPSTLQVMELEYKQEGRGRNGRSDK</sequence>
<feature type="chain" id="PRO_5047317232" evidence="1">
    <location>
        <begin position="22"/>
        <end position="100"/>
    </location>
</feature>
<evidence type="ECO:0000256" key="1">
    <source>
        <dbReference type="SAM" id="SignalP"/>
    </source>
</evidence>